<proteinExistence type="inferred from homology"/>
<keyword evidence="6" id="KW-0408">Iron</keyword>
<dbReference type="InterPro" id="IPR013985">
    <property type="entry name" value="Ald_Fedxn_OxRdtase_dom3"/>
</dbReference>
<comment type="similarity">
    <text evidence="2">Belongs to the AOR/FOR family.</text>
</comment>
<evidence type="ECO:0000256" key="7">
    <source>
        <dbReference type="ARBA" id="ARBA00023014"/>
    </source>
</evidence>
<dbReference type="SMART" id="SM00790">
    <property type="entry name" value="AFOR_N"/>
    <property type="match status" value="1"/>
</dbReference>
<keyword evidence="3" id="KW-0004">4Fe-4S</keyword>
<dbReference type="PANTHER" id="PTHR30038:SF7">
    <property type="entry name" value="TUNGSTEN-CONTAINING GLYCERALDEHYDE-3-PHOSPHATE:FERREDOXIN OXIDOREDUCTASE"/>
    <property type="match status" value="1"/>
</dbReference>
<evidence type="ECO:0000256" key="3">
    <source>
        <dbReference type="ARBA" id="ARBA00022485"/>
    </source>
</evidence>
<dbReference type="InterPro" id="IPR013984">
    <property type="entry name" value="Ald_Fedxn_OxRdtase_dom2"/>
</dbReference>
<dbReference type="PANTHER" id="PTHR30038">
    <property type="entry name" value="ALDEHYDE FERREDOXIN OXIDOREDUCTASE"/>
    <property type="match status" value="1"/>
</dbReference>
<dbReference type="InterPro" id="IPR051919">
    <property type="entry name" value="W-dependent_AOR"/>
</dbReference>
<dbReference type="GO" id="GO:0016625">
    <property type="term" value="F:oxidoreductase activity, acting on the aldehyde or oxo group of donors, iron-sulfur protein as acceptor"/>
    <property type="evidence" value="ECO:0007669"/>
    <property type="project" value="InterPro"/>
</dbReference>
<dbReference type="InterPro" id="IPR001203">
    <property type="entry name" value="OxRdtase_Ald_Fedxn_C"/>
</dbReference>
<organism evidence="11">
    <name type="scientific">Schlesneria paludicola</name>
    <dbReference type="NCBI Taxonomy" id="360056"/>
    <lineage>
        <taxon>Bacteria</taxon>
        <taxon>Pseudomonadati</taxon>
        <taxon>Planctomycetota</taxon>
        <taxon>Planctomycetia</taxon>
        <taxon>Planctomycetales</taxon>
        <taxon>Planctomycetaceae</taxon>
        <taxon>Schlesneria</taxon>
    </lineage>
</organism>
<sequence length="620" mass="65822">MTASEPSPRQRQVPGYHGSVLRIDLSQGTADRVPVDETLLRSYLGGSGLGTALLLREGSAAVDPLSPAAALAFVFSPLVGSPLTTSAKFAVVSKSPLTERINDSLSSSGFALMGKKTGHDALLIVGRASAPSVLVIDDHRVELLSAADLWGLSSRAAEKRLRERLGSQFACAAIGPAGERRVRFATISHDGRHAGRGGSGAVLGAKNIKAVAVRGQQRCAWADPDGLVALARQLSERSFGPATAKYRELGTASNLLAFNRLHVLPTRNFQAGSFAGAEALAPETLSVARERTRASCVACTIGCEHLFGMRDGSGRVRLEYENLFALGPLCGISDAEVVLEACRRCDDLGLDTISTGGTIAFAMECAERGALAAPWLRFGDGAALLRAIDLLAAREDIGALLAEGSRRMALAIGRDTLRLAPQVKGLEIPGYDPRGLQTMALGFAVGTRGADHNRSSAYEVDFSAAVDRRRVGPEAAILAIDTEDRAALMDSLILCKFLRGVFADFYAESAEMLRLITGWDVTAAELRETAARIVTAKKRFNIRAGWTPAEDTLPERLLRQPLADDEQARLSAEQLRALVAAYNRARGWTSEGWLPDEPQGPHSPPVPCGGVACPAPSGEN</sequence>
<dbReference type="Gene3D" id="1.10.569.10">
    <property type="entry name" value="Aldehyde Ferredoxin Oxidoreductase Protein, subunit A, domain 2"/>
    <property type="match status" value="1"/>
</dbReference>
<keyword evidence="5" id="KW-0560">Oxidoreductase</keyword>
<reference evidence="11" key="1">
    <citation type="journal article" date="2020" name="mSystems">
        <title>Genome- and Community-Level Interaction Insights into Carbon Utilization and Element Cycling Functions of Hydrothermarchaeota in Hydrothermal Sediment.</title>
        <authorList>
            <person name="Zhou Z."/>
            <person name="Liu Y."/>
            <person name="Xu W."/>
            <person name="Pan J."/>
            <person name="Luo Z.H."/>
            <person name="Li M."/>
        </authorList>
    </citation>
    <scope>NUCLEOTIDE SEQUENCE [LARGE SCALE GENOMIC DNA]</scope>
    <source>
        <strain evidence="11">SpSt-508</strain>
    </source>
</reference>
<evidence type="ECO:0000256" key="5">
    <source>
        <dbReference type="ARBA" id="ARBA00023002"/>
    </source>
</evidence>
<dbReference type="GO" id="GO:0009055">
    <property type="term" value="F:electron transfer activity"/>
    <property type="evidence" value="ECO:0007669"/>
    <property type="project" value="InterPro"/>
</dbReference>
<gene>
    <name evidence="11" type="ORF">ENS64_15325</name>
</gene>
<name>A0A7C4LMW8_9PLAN</name>
<evidence type="ECO:0000256" key="4">
    <source>
        <dbReference type="ARBA" id="ARBA00022723"/>
    </source>
</evidence>
<dbReference type="InterPro" id="IPR036503">
    <property type="entry name" value="Ald_Fedxn_OxRdtase_N_sf"/>
</dbReference>
<feature type="region of interest" description="Disordered" evidence="9">
    <location>
        <begin position="592"/>
        <end position="620"/>
    </location>
</feature>
<dbReference type="SUPFAM" id="SSF48310">
    <property type="entry name" value="Aldehyde ferredoxin oxidoreductase, C-terminal domains"/>
    <property type="match status" value="1"/>
</dbReference>
<comment type="cofactor">
    <cofactor evidence="1">
        <name>[4Fe-4S] cluster</name>
        <dbReference type="ChEBI" id="CHEBI:49883"/>
    </cofactor>
</comment>
<dbReference type="InterPro" id="IPR013983">
    <property type="entry name" value="Ald_Fedxn_OxRdtase_N"/>
</dbReference>
<protein>
    <submittedName>
        <fullName evidence="11">Aldehyde:ferredoxin oxidoreductase</fullName>
    </submittedName>
</protein>
<feature type="domain" description="Aldehyde ferredoxin oxidoreductase N-terminal" evidence="10">
    <location>
        <begin position="16"/>
        <end position="217"/>
    </location>
</feature>
<dbReference type="Gene3D" id="3.60.9.10">
    <property type="entry name" value="Aldehyde ferredoxin oxidoreductase, N-terminal domain"/>
    <property type="match status" value="1"/>
</dbReference>
<comment type="cofactor">
    <cofactor evidence="8">
        <name>tungstopterin</name>
        <dbReference type="ChEBI" id="CHEBI:30402"/>
    </cofactor>
</comment>
<dbReference type="InterPro" id="IPR036021">
    <property type="entry name" value="Tungsten_al_ferr_oxy-like_C"/>
</dbReference>
<evidence type="ECO:0000256" key="2">
    <source>
        <dbReference type="ARBA" id="ARBA00011032"/>
    </source>
</evidence>
<dbReference type="Pfam" id="PF01314">
    <property type="entry name" value="AFOR_C"/>
    <property type="match status" value="1"/>
</dbReference>
<evidence type="ECO:0000256" key="1">
    <source>
        <dbReference type="ARBA" id="ARBA00001966"/>
    </source>
</evidence>
<keyword evidence="4" id="KW-0479">Metal-binding</keyword>
<dbReference type="Gene3D" id="1.10.599.10">
    <property type="entry name" value="Aldehyde Ferredoxin Oxidoreductase Protein, subunit A, domain 3"/>
    <property type="match status" value="1"/>
</dbReference>
<dbReference type="Pfam" id="PF02730">
    <property type="entry name" value="AFOR_N"/>
    <property type="match status" value="1"/>
</dbReference>
<dbReference type="SUPFAM" id="SSF56228">
    <property type="entry name" value="Aldehyde ferredoxin oxidoreductase, N-terminal domain"/>
    <property type="match status" value="1"/>
</dbReference>
<dbReference type="GO" id="GO:0046872">
    <property type="term" value="F:metal ion binding"/>
    <property type="evidence" value="ECO:0007669"/>
    <property type="project" value="UniProtKB-KW"/>
</dbReference>
<dbReference type="EMBL" id="DSVQ01000018">
    <property type="protein sequence ID" value="HGT40614.1"/>
    <property type="molecule type" value="Genomic_DNA"/>
</dbReference>
<keyword evidence="7" id="KW-0411">Iron-sulfur</keyword>
<evidence type="ECO:0000256" key="8">
    <source>
        <dbReference type="ARBA" id="ARBA00049934"/>
    </source>
</evidence>
<accession>A0A7C4LMW8</accession>
<evidence type="ECO:0000259" key="10">
    <source>
        <dbReference type="SMART" id="SM00790"/>
    </source>
</evidence>
<dbReference type="AlphaFoldDB" id="A0A7C4LMW8"/>
<comment type="caution">
    <text evidence="11">The sequence shown here is derived from an EMBL/GenBank/DDBJ whole genome shotgun (WGS) entry which is preliminary data.</text>
</comment>
<dbReference type="GO" id="GO:0051539">
    <property type="term" value="F:4 iron, 4 sulfur cluster binding"/>
    <property type="evidence" value="ECO:0007669"/>
    <property type="project" value="UniProtKB-KW"/>
</dbReference>
<evidence type="ECO:0000313" key="11">
    <source>
        <dbReference type="EMBL" id="HGT40614.1"/>
    </source>
</evidence>
<evidence type="ECO:0000256" key="9">
    <source>
        <dbReference type="SAM" id="MobiDB-lite"/>
    </source>
</evidence>
<evidence type="ECO:0000256" key="6">
    <source>
        <dbReference type="ARBA" id="ARBA00023004"/>
    </source>
</evidence>